<dbReference type="Proteomes" id="UP000186817">
    <property type="component" value="Unassembled WGS sequence"/>
</dbReference>
<reference evidence="1 2" key="1">
    <citation type="submission" date="2016-02" db="EMBL/GenBank/DDBJ databases">
        <title>Genome analysis of coral dinoflagellate symbionts highlights evolutionary adaptations to a symbiotic lifestyle.</title>
        <authorList>
            <person name="Aranda M."/>
            <person name="Li Y."/>
            <person name="Liew Y.J."/>
            <person name="Baumgarten S."/>
            <person name="Simakov O."/>
            <person name="Wilson M."/>
            <person name="Piel J."/>
            <person name="Ashoor H."/>
            <person name="Bougouffa S."/>
            <person name="Bajic V.B."/>
            <person name="Ryu T."/>
            <person name="Ravasi T."/>
            <person name="Bayer T."/>
            <person name="Micklem G."/>
            <person name="Kim H."/>
            <person name="Bhak J."/>
            <person name="Lajeunesse T.C."/>
            <person name="Voolstra C.R."/>
        </authorList>
    </citation>
    <scope>NUCLEOTIDE SEQUENCE [LARGE SCALE GENOMIC DNA]</scope>
    <source>
        <strain evidence="1 2">CCMP2467</strain>
    </source>
</reference>
<keyword evidence="2" id="KW-1185">Reference proteome</keyword>
<accession>A0A1Q9DPY4</accession>
<proteinExistence type="predicted"/>
<organism evidence="1 2">
    <name type="scientific">Symbiodinium microadriaticum</name>
    <name type="common">Dinoflagellate</name>
    <name type="synonym">Zooxanthella microadriatica</name>
    <dbReference type="NCBI Taxonomy" id="2951"/>
    <lineage>
        <taxon>Eukaryota</taxon>
        <taxon>Sar</taxon>
        <taxon>Alveolata</taxon>
        <taxon>Dinophyceae</taxon>
        <taxon>Suessiales</taxon>
        <taxon>Symbiodiniaceae</taxon>
        <taxon>Symbiodinium</taxon>
    </lineage>
</organism>
<name>A0A1Q9DPY4_SYMMI</name>
<dbReference type="EMBL" id="LSRX01000442">
    <property type="protein sequence ID" value="OLP97236.1"/>
    <property type="molecule type" value="Genomic_DNA"/>
</dbReference>
<protein>
    <submittedName>
        <fullName evidence="1">Uncharacterized protein</fullName>
    </submittedName>
</protein>
<gene>
    <name evidence="1" type="ORF">AK812_SmicGene20474</name>
</gene>
<evidence type="ECO:0000313" key="1">
    <source>
        <dbReference type="EMBL" id="OLP97236.1"/>
    </source>
</evidence>
<sequence length="94" mass="10642">MKSRGLRLRLLESILKKFGAGKRMLHIEAMKTTSSSRRPLILKPKTSRAVSRLYEAKNVSETWRGGQDPSLNYGRLDCKVFRGVAMVNCFDLVA</sequence>
<comment type="caution">
    <text evidence="1">The sequence shown here is derived from an EMBL/GenBank/DDBJ whole genome shotgun (WGS) entry which is preliminary data.</text>
</comment>
<evidence type="ECO:0000313" key="2">
    <source>
        <dbReference type="Proteomes" id="UP000186817"/>
    </source>
</evidence>
<dbReference type="AlphaFoldDB" id="A0A1Q9DPY4"/>